<dbReference type="CDD" id="cd01131">
    <property type="entry name" value="PilT"/>
    <property type="match status" value="1"/>
</dbReference>
<dbReference type="Proteomes" id="UP000177383">
    <property type="component" value="Unassembled WGS sequence"/>
</dbReference>
<dbReference type="InterPro" id="IPR027417">
    <property type="entry name" value="P-loop_NTPase"/>
</dbReference>
<dbReference type="GO" id="GO:0005524">
    <property type="term" value="F:ATP binding"/>
    <property type="evidence" value="ECO:0007669"/>
    <property type="project" value="InterPro"/>
</dbReference>
<dbReference type="STRING" id="1798375.A2773_03565"/>
<dbReference type="Gene3D" id="3.30.450.90">
    <property type="match status" value="1"/>
</dbReference>
<gene>
    <name evidence="3" type="ORF">A2773_03565</name>
</gene>
<accession>A0A1F5ZQ45</accession>
<name>A0A1F5ZQ45_9BACT</name>
<dbReference type="AlphaFoldDB" id="A0A1F5ZQ45"/>
<comment type="similarity">
    <text evidence="1">Belongs to the GSP E family.</text>
</comment>
<dbReference type="InterPro" id="IPR001482">
    <property type="entry name" value="T2SS/T4SS_dom"/>
</dbReference>
<sequence>MEMEKLLQMIVDRQASDLHLLPAFPPVLRINGVLHPLVTLSVLDKNSIADLIFSLLTAEQKELLLTNRELDFSCYIKNGESSSSHRFRVNAYFQKDSLSASFRYILPVIRTLEELGLPKILHEFTKLRQGFVLLTGPTGQGKSTTLASIINEINKTRAEHIITIEDPIEYVYPVARSIVSQRELRSDTHSWEIALRSVLREDPDVILIGEMRDYETISAALTIAEAGHLVFSTLHTNSAAQTIDRIIDVFPSYQQTQVRLQLSMVLGGVVCQKLLPSTAGGRVPAMEVLIATPSVRNTIREAKTHLIDNILQTSKEAGMFTFENYLRELVRNGKITEDIAKEYALRPQELMRLLHGA</sequence>
<dbReference type="PANTHER" id="PTHR30486">
    <property type="entry name" value="TWITCHING MOTILITY PROTEIN PILT"/>
    <property type="match status" value="1"/>
</dbReference>
<evidence type="ECO:0000313" key="3">
    <source>
        <dbReference type="EMBL" id="OGG14465.1"/>
    </source>
</evidence>
<feature type="domain" description="Bacterial type II secretion system protein E" evidence="2">
    <location>
        <begin position="199"/>
        <end position="213"/>
    </location>
</feature>
<dbReference type="PROSITE" id="PS00662">
    <property type="entry name" value="T2SP_E"/>
    <property type="match status" value="1"/>
</dbReference>
<evidence type="ECO:0000259" key="2">
    <source>
        <dbReference type="PROSITE" id="PS00662"/>
    </source>
</evidence>
<dbReference type="GO" id="GO:0016887">
    <property type="term" value="F:ATP hydrolysis activity"/>
    <property type="evidence" value="ECO:0007669"/>
    <property type="project" value="InterPro"/>
</dbReference>
<evidence type="ECO:0000256" key="1">
    <source>
        <dbReference type="ARBA" id="ARBA00006611"/>
    </source>
</evidence>
<proteinExistence type="inferred from homology"/>
<dbReference type="InterPro" id="IPR050921">
    <property type="entry name" value="T4SS_GSP_E_ATPase"/>
</dbReference>
<dbReference type="Pfam" id="PF00437">
    <property type="entry name" value="T2SSE"/>
    <property type="match status" value="1"/>
</dbReference>
<dbReference type="SUPFAM" id="SSF52540">
    <property type="entry name" value="P-loop containing nucleoside triphosphate hydrolases"/>
    <property type="match status" value="1"/>
</dbReference>
<comment type="caution">
    <text evidence="3">The sequence shown here is derived from an EMBL/GenBank/DDBJ whole genome shotgun (WGS) entry which is preliminary data.</text>
</comment>
<dbReference type="EMBL" id="MFJE01000017">
    <property type="protein sequence ID" value="OGG14465.1"/>
    <property type="molecule type" value="Genomic_DNA"/>
</dbReference>
<dbReference type="NCBIfam" id="TIGR01420">
    <property type="entry name" value="pilT_fam"/>
    <property type="match status" value="1"/>
</dbReference>
<evidence type="ECO:0000313" key="4">
    <source>
        <dbReference type="Proteomes" id="UP000177383"/>
    </source>
</evidence>
<dbReference type="InterPro" id="IPR006321">
    <property type="entry name" value="PilT/PilU"/>
</dbReference>
<reference evidence="3 4" key="1">
    <citation type="journal article" date="2016" name="Nat. Commun.">
        <title>Thousands of microbial genomes shed light on interconnected biogeochemical processes in an aquifer system.</title>
        <authorList>
            <person name="Anantharaman K."/>
            <person name="Brown C.T."/>
            <person name="Hug L.A."/>
            <person name="Sharon I."/>
            <person name="Castelle C.J."/>
            <person name="Probst A.J."/>
            <person name="Thomas B.C."/>
            <person name="Singh A."/>
            <person name="Wilkins M.J."/>
            <person name="Karaoz U."/>
            <person name="Brodie E.L."/>
            <person name="Williams K.H."/>
            <person name="Hubbard S.S."/>
            <person name="Banfield J.F."/>
        </authorList>
    </citation>
    <scope>NUCLEOTIDE SEQUENCE [LARGE SCALE GENOMIC DNA]</scope>
</reference>
<organism evidence="3 4">
    <name type="scientific">Candidatus Gottesmanbacteria bacterium RIFCSPHIGHO2_01_FULL_39_10</name>
    <dbReference type="NCBI Taxonomy" id="1798375"/>
    <lineage>
        <taxon>Bacteria</taxon>
        <taxon>Candidatus Gottesmaniibacteriota</taxon>
    </lineage>
</organism>
<dbReference type="Gene3D" id="3.40.50.300">
    <property type="entry name" value="P-loop containing nucleotide triphosphate hydrolases"/>
    <property type="match status" value="1"/>
</dbReference>
<protein>
    <submittedName>
        <fullName evidence="3">Type IV pili twitching motility protein PilT</fullName>
    </submittedName>
</protein>